<name>A0A8U0W8C7_9MUSC</name>
<sequence>MHGKLAWQIFFEIRKRCANFQRRFLASHDDSRVTKGLVIGVYQKEGGKDPKLTPSGEKFDDRVQDKVTELVKEFNITGALGKGKVSNNIDQEYKLIAVIGLGRRNESRMHGKCKSCVRGRSSQLANVRLLLAGEISLHITRSYTLHFYLLHTPIIKII</sequence>
<dbReference type="InterPro" id="IPR043472">
    <property type="entry name" value="Macro_dom-like"/>
</dbReference>
<dbReference type="Proteomes" id="UP000092443">
    <property type="component" value="Unplaced"/>
</dbReference>
<reference evidence="3" key="1">
    <citation type="submission" date="2025-08" db="UniProtKB">
        <authorList>
            <consortium name="RefSeq"/>
        </authorList>
    </citation>
    <scope>IDENTIFICATION</scope>
    <source>
        <tissue evidence="3">Whole body pupa</tissue>
    </source>
</reference>
<evidence type="ECO:0000313" key="3">
    <source>
        <dbReference type="RefSeq" id="XP_037881370.1"/>
    </source>
</evidence>
<dbReference type="KEGG" id="gfs:119632507"/>
<dbReference type="InterPro" id="IPR008283">
    <property type="entry name" value="Peptidase_M17_N"/>
</dbReference>
<evidence type="ECO:0000259" key="1">
    <source>
        <dbReference type="Pfam" id="PF02789"/>
    </source>
</evidence>
<evidence type="ECO:0000313" key="2">
    <source>
        <dbReference type="Proteomes" id="UP000092443"/>
    </source>
</evidence>
<proteinExistence type="predicted"/>
<gene>
    <name evidence="3" type="primary">LOC119632507</name>
</gene>
<dbReference type="Gene3D" id="3.40.220.10">
    <property type="entry name" value="Leucine Aminopeptidase, subunit E, domain 1"/>
    <property type="match status" value="1"/>
</dbReference>
<accession>A0A8U0W8C7</accession>
<feature type="domain" description="Peptidase M17 leucyl aminopeptidase N-terminal" evidence="1">
    <location>
        <begin position="38"/>
        <end position="107"/>
    </location>
</feature>
<dbReference type="Pfam" id="PF02789">
    <property type="entry name" value="Peptidase_M17_N"/>
    <property type="match status" value="1"/>
</dbReference>
<dbReference type="SUPFAM" id="SSF52949">
    <property type="entry name" value="Macro domain-like"/>
    <property type="match status" value="1"/>
</dbReference>
<dbReference type="GO" id="GO:0006508">
    <property type="term" value="P:proteolysis"/>
    <property type="evidence" value="ECO:0007669"/>
    <property type="project" value="InterPro"/>
</dbReference>
<keyword evidence="2" id="KW-1185">Reference proteome</keyword>
<dbReference type="AlphaFoldDB" id="A0A8U0W8C7"/>
<dbReference type="GeneID" id="119632507"/>
<dbReference type="RefSeq" id="XP_037881370.1">
    <property type="nucleotide sequence ID" value="XM_038025442.1"/>
</dbReference>
<dbReference type="GO" id="GO:0070006">
    <property type="term" value="F:metalloaminopeptidase activity"/>
    <property type="evidence" value="ECO:0007669"/>
    <property type="project" value="InterPro"/>
</dbReference>
<protein>
    <submittedName>
        <fullName evidence="3">Cytosol aminopeptidase-like</fullName>
    </submittedName>
</protein>
<organism evidence="2 3">
    <name type="scientific">Glossina fuscipes</name>
    <dbReference type="NCBI Taxonomy" id="7396"/>
    <lineage>
        <taxon>Eukaryota</taxon>
        <taxon>Metazoa</taxon>
        <taxon>Ecdysozoa</taxon>
        <taxon>Arthropoda</taxon>
        <taxon>Hexapoda</taxon>
        <taxon>Insecta</taxon>
        <taxon>Pterygota</taxon>
        <taxon>Neoptera</taxon>
        <taxon>Endopterygota</taxon>
        <taxon>Diptera</taxon>
        <taxon>Brachycera</taxon>
        <taxon>Muscomorpha</taxon>
        <taxon>Hippoboscoidea</taxon>
        <taxon>Glossinidae</taxon>
        <taxon>Glossina</taxon>
    </lineage>
</organism>